<reference evidence="2" key="2">
    <citation type="submission" date="2015-01" db="EMBL/GenBank/DDBJ databases">
        <title>Evolutionary Origins and Diversification of the Mycorrhizal Mutualists.</title>
        <authorList>
            <consortium name="DOE Joint Genome Institute"/>
            <consortium name="Mycorrhizal Genomics Consortium"/>
            <person name="Kohler A."/>
            <person name="Kuo A."/>
            <person name="Nagy L.G."/>
            <person name="Floudas D."/>
            <person name="Copeland A."/>
            <person name="Barry K.W."/>
            <person name="Cichocki N."/>
            <person name="Veneault-Fourrey C."/>
            <person name="LaButti K."/>
            <person name="Lindquist E.A."/>
            <person name="Lipzen A."/>
            <person name="Lundell T."/>
            <person name="Morin E."/>
            <person name="Murat C."/>
            <person name="Riley R."/>
            <person name="Ohm R."/>
            <person name="Sun H."/>
            <person name="Tunlid A."/>
            <person name="Henrissat B."/>
            <person name="Grigoriev I.V."/>
            <person name="Hibbett D.S."/>
            <person name="Martin F."/>
        </authorList>
    </citation>
    <scope>NUCLEOTIDE SEQUENCE [LARGE SCALE GENOMIC DNA]</scope>
    <source>
        <strain evidence="2">F 1598</strain>
    </source>
</reference>
<proteinExistence type="predicted"/>
<protein>
    <submittedName>
        <fullName evidence="1">Uncharacterized protein</fullName>
    </submittedName>
</protein>
<dbReference type="Proteomes" id="UP000054166">
    <property type="component" value="Unassembled WGS sequence"/>
</dbReference>
<evidence type="ECO:0000313" key="2">
    <source>
        <dbReference type="Proteomes" id="UP000054166"/>
    </source>
</evidence>
<dbReference type="EMBL" id="KN833030">
    <property type="protein sequence ID" value="KIM76949.1"/>
    <property type="molecule type" value="Genomic_DNA"/>
</dbReference>
<organism evidence="1 2">
    <name type="scientific">Piloderma croceum (strain F 1598)</name>
    <dbReference type="NCBI Taxonomy" id="765440"/>
    <lineage>
        <taxon>Eukaryota</taxon>
        <taxon>Fungi</taxon>
        <taxon>Dikarya</taxon>
        <taxon>Basidiomycota</taxon>
        <taxon>Agaricomycotina</taxon>
        <taxon>Agaricomycetes</taxon>
        <taxon>Agaricomycetidae</taxon>
        <taxon>Atheliales</taxon>
        <taxon>Atheliaceae</taxon>
        <taxon>Piloderma</taxon>
    </lineage>
</organism>
<accession>A0A0C3FAL8</accession>
<name>A0A0C3FAL8_PILCF</name>
<feature type="non-terminal residue" evidence="1">
    <location>
        <position position="1"/>
    </location>
</feature>
<sequence length="66" mass="7668">LNPITTTTEPNPRLRPAVLPQKYKTYFDNPFSVRNLFEAVGDDSTNKRFSEDMVMIYGAIRRVLDF</sequence>
<reference evidence="1 2" key="1">
    <citation type="submission" date="2014-04" db="EMBL/GenBank/DDBJ databases">
        <authorList>
            <consortium name="DOE Joint Genome Institute"/>
            <person name="Kuo A."/>
            <person name="Tarkka M."/>
            <person name="Buscot F."/>
            <person name="Kohler A."/>
            <person name="Nagy L.G."/>
            <person name="Floudas D."/>
            <person name="Copeland A."/>
            <person name="Barry K.W."/>
            <person name="Cichocki N."/>
            <person name="Veneault-Fourrey C."/>
            <person name="LaButti K."/>
            <person name="Lindquist E.A."/>
            <person name="Lipzen A."/>
            <person name="Lundell T."/>
            <person name="Morin E."/>
            <person name="Murat C."/>
            <person name="Sun H."/>
            <person name="Tunlid A."/>
            <person name="Henrissat B."/>
            <person name="Grigoriev I.V."/>
            <person name="Hibbett D.S."/>
            <person name="Martin F."/>
            <person name="Nordberg H.P."/>
            <person name="Cantor M.N."/>
            <person name="Hua S.X."/>
        </authorList>
    </citation>
    <scope>NUCLEOTIDE SEQUENCE [LARGE SCALE GENOMIC DNA]</scope>
    <source>
        <strain evidence="1 2">F 1598</strain>
    </source>
</reference>
<gene>
    <name evidence="1" type="ORF">PILCRDRAFT_825968</name>
</gene>
<dbReference type="InParanoid" id="A0A0C3FAL8"/>
<dbReference type="AlphaFoldDB" id="A0A0C3FAL8"/>
<dbReference type="HOGENOM" id="CLU_2832076_0_0_1"/>
<keyword evidence="2" id="KW-1185">Reference proteome</keyword>
<evidence type="ECO:0000313" key="1">
    <source>
        <dbReference type="EMBL" id="KIM76949.1"/>
    </source>
</evidence>